<keyword evidence="5" id="KW-1185">Reference proteome</keyword>
<dbReference type="InterPro" id="IPR004647">
    <property type="entry name" value="Fe-S_hydro-lyase_TtdB-typ_cat"/>
</dbReference>
<gene>
    <name evidence="4" type="ORF">GCM10008906_06050</name>
</gene>
<accession>A0ABP3UNA6</accession>
<dbReference type="NCBIfam" id="NF005310">
    <property type="entry name" value="PRK06842.1"/>
    <property type="match status" value="1"/>
</dbReference>
<evidence type="ECO:0000259" key="3">
    <source>
        <dbReference type="Pfam" id="PF05683"/>
    </source>
</evidence>
<evidence type="ECO:0000256" key="2">
    <source>
        <dbReference type="ARBA" id="ARBA00023239"/>
    </source>
</evidence>
<keyword evidence="2" id="KW-0456">Lyase</keyword>
<dbReference type="Proteomes" id="UP001501510">
    <property type="component" value="Unassembled WGS sequence"/>
</dbReference>
<organism evidence="4 5">
    <name type="scientific">Clostridium oceanicum</name>
    <dbReference type="NCBI Taxonomy" id="1543"/>
    <lineage>
        <taxon>Bacteria</taxon>
        <taxon>Bacillati</taxon>
        <taxon>Bacillota</taxon>
        <taxon>Clostridia</taxon>
        <taxon>Eubacteriales</taxon>
        <taxon>Clostridiaceae</taxon>
        <taxon>Clostridium</taxon>
    </lineage>
</organism>
<protein>
    <submittedName>
        <fullName evidence="4">Fe-S-containing hydro-lyase</fullName>
    </submittedName>
</protein>
<dbReference type="EMBL" id="BAAACG010000003">
    <property type="protein sequence ID" value="GAA0734198.1"/>
    <property type="molecule type" value="Genomic_DNA"/>
</dbReference>
<dbReference type="Gene3D" id="3.20.130.10">
    <property type="entry name" value="Fe-S hydro-lyase, tartrate dehydratase beta-type, catalytic domain"/>
    <property type="match status" value="1"/>
</dbReference>
<proteinExistence type="inferred from homology"/>
<reference evidence="5" key="1">
    <citation type="journal article" date="2019" name="Int. J. Syst. Evol. Microbiol.">
        <title>The Global Catalogue of Microorganisms (GCM) 10K type strain sequencing project: providing services to taxonomists for standard genome sequencing and annotation.</title>
        <authorList>
            <consortium name="The Broad Institute Genomics Platform"/>
            <consortium name="The Broad Institute Genome Sequencing Center for Infectious Disease"/>
            <person name="Wu L."/>
            <person name="Ma J."/>
        </authorList>
    </citation>
    <scope>NUCLEOTIDE SEQUENCE [LARGE SCALE GENOMIC DNA]</scope>
    <source>
        <strain evidence="5">JCM 1407</strain>
    </source>
</reference>
<dbReference type="PANTHER" id="PTHR43351:SF2">
    <property type="entry name" value="L(+)-TARTRATE DEHYDRATASE SUBUNIT BETA-RELATED"/>
    <property type="match status" value="1"/>
</dbReference>
<dbReference type="RefSeq" id="WP_343758721.1">
    <property type="nucleotide sequence ID" value="NZ_BAAACG010000003.1"/>
</dbReference>
<evidence type="ECO:0000256" key="1">
    <source>
        <dbReference type="ARBA" id="ARBA00008876"/>
    </source>
</evidence>
<feature type="domain" description="Fe-S hydro-lyase tartrate dehydratase beta-type catalytic" evidence="3">
    <location>
        <begin position="7"/>
        <end position="174"/>
    </location>
</feature>
<evidence type="ECO:0000313" key="5">
    <source>
        <dbReference type="Proteomes" id="UP001501510"/>
    </source>
</evidence>
<dbReference type="SUPFAM" id="SSF117457">
    <property type="entry name" value="FumA C-terminal domain-like"/>
    <property type="match status" value="1"/>
</dbReference>
<comment type="caution">
    <text evidence="4">The sequence shown here is derived from an EMBL/GenBank/DDBJ whole genome shotgun (WGS) entry which is preliminary data.</text>
</comment>
<dbReference type="PANTHER" id="PTHR43351">
    <property type="entry name" value="L(+)-TARTRATE DEHYDRATASE SUBUNIT BETA"/>
    <property type="match status" value="1"/>
</dbReference>
<name>A0ABP3UNA6_9CLOT</name>
<comment type="similarity">
    <text evidence="1">Belongs to the class-I fumarase family.</text>
</comment>
<sequence length="189" mass="20638">MEKIIHTPLTEEKVKDLKAGDTVFITGTIYTARDAAHKRFIDSLKKGENLPFDIKDSIIYYVGPSPAKPGNVIGSAGPTTSYRMDPYAPSLLDIGLKGMIGKGIRNKAVIDSIKRNKGVYFAAIGGAAALISKSIVKSEIIAFEDLQSEAVRKMEVEKLPVVVAVDSKGNDIYELGKNEYLKECEKCQK</sequence>
<dbReference type="InterPro" id="IPR036660">
    <property type="entry name" value="Fe-S_hydroAse_TtdB_cat_sf"/>
</dbReference>
<dbReference type="Pfam" id="PF05683">
    <property type="entry name" value="Fumerase_C"/>
    <property type="match status" value="1"/>
</dbReference>
<evidence type="ECO:0000313" key="4">
    <source>
        <dbReference type="EMBL" id="GAA0734198.1"/>
    </source>
</evidence>
<dbReference type="NCBIfam" id="TIGR00723">
    <property type="entry name" value="ttdB_fumA_fumB"/>
    <property type="match status" value="1"/>
</dbReference>